<name>A0A6V7TT71_MELEN</name>
<comment type="caution">
    <text evidence="3">The sequence shown here is derived from an EMBL/GenBank/DDBJ whole genome shotgun (WGS) entry which is preliminary data.</text>
</comment>
<organism evidence="3 4">
    <name type="scientific">Meloidogyne enterolobii</name>
    <name type="common">Root-knot nematode worm</name>
    <name type="synonym">Meloidogyne mayaguensis</name>
    <dbReference type="NCBI Taxonomy" id="390850"/>
    <lineage>
        <taxon>Eukaryota</taxon>
        <taxon>Metazoa</taxon>
        <taxon>Ecdysozoa</taxon>
        <taxon>Nematoda</taxon>
        <taxon>Chromadorea</taxon>
        <taxon>Rhabditida</taxon>
        <taxon>Tylenchina</taxon>
        <taxon>Tylenchomorpha</taxon>
        <taxon>Tylenchoidea</taxon>
        <taxon>Meloidogynidae</taxon>
        <taxon>Meloidogyninae</taxon>
        <taxon>Meloidogyne</taxon>
    </lineage>
</organism>
<proteinExistence type="predicted"/>
<dbReference type="EMBL" id="CAJEWN010000012">
    <property type="protein sequence ID" value="CAD2132879.1"/>
    <property type="molecule type" value="Genomic_DNA"/>
</dbReference>
<evidence type="ECO:0000313" key="3">
    <source>
        <dbReference type="EMBL" id="CAD2132879.1"/>
    </source>
</evidence>
<accession>A0A6V7TT71</accession>
<evidence type="ECO:0000256" key="1">
    <source>
        <dbReference type="SAM" id="MobiDB-lite"/>
    </source>
</evidence>
<feature type="signal peptide" evidence="2">
    <location>
        <begin position="1"/>
        <end position="24"/>
    </location>
</feature>
<dbReference type="AlphaFoldDB" id="A0A6V7TT71"/>
<feature type="region of interest" description="Disordered" evidence="1">
    <location>
        <begin position="112"/>
        <end position="174"/>
    </location>
</feature>
<sequence length="243" mass="26488">MKIKIMAIFPVLFFAASIPDYIQSQMFDPYFGIYSFNNPSMNLYNPYMYPIGYGHYYSPSSSDWQPWTGGGFNRGINTPSIGSFNQINPFLNPFYPNNNNLINSGIFGLQTPPPTPPSNNNPFGNLLSALIGPPPPPPPPPPTPTLSPLPNLFQPNFGETTNGNNNNMASSLSSPFGKKFRSRLGGGGPSSDALLNLRDLERQSLLSMSNSGNAGGCSGNNSGFLFGDRDCLDSKKKNRKQKF</sequence>
<keyword evidence="2" id="KW-0732">Signal</keyword>
<feature type="compositionally biased region" description="Low complexity" evidence="1">
    <location>
        <begin position="148"/>
        <end position="167"/>
    </location>
</feature>
<evidence type="ECO:0000256" key="2">
    <source>
        <dbReference type="SAM" id="SignalP"/>
    </source>
</evidence>
<feature type="chain" id="PRO_5028338111" evidence="2">
    <location>
        <begin position="25"/>
        <end position="243"/>
    </location>
</feature>
<dbReference type="OrthoDB" id="10651275at2759"/>
<gene>
    <name evidence="3" type="ORF">MENT_LOCUS3831</name>
</gene>
<feature type="compositionally biased region" description="Pro residues" evidence="1">
    <location>
        <begin position="132"/>
        <end position="147"/>
    </location>
</feature>
<reference evidence="3 4" key="1">
    <citation type="submission" date="2020-08" db="EMBL/GenBank/DDBJ databases">
        <authorList>
            <person name="Koutsovoulos G."/>
            <person name="Danchin GJ E."/>
        </authorList>
    </citation>
    <scope>NUCLEOTIDE SEQUENCE [LARGE SCALE GENOMIC DNA]</scope>
</reference>
<protein>
    <submittedName>
        <fullName evidence="3">Uncharacterized protein</fullName>
    </submittedName>
</protein>
<evidence type="ECO:0000313" key="4">
    <source>
        <dbReference type="Proteomes" id="UP000580250"/>
    </source>
</evidence>
<dbReference type="Proteomes" id="UP000580250">
    <property type="component" value="Unassembled WGS sequence"/>
</dbReference>